<evidence type="ECO:0000259" key="2">
    <source>
        <dbReference type="Pfam" id="PF25896"/>
    </source>
</evidence>
<dbReference type="PANTHER" id="PTHR34568:SF4">
    <property type="entry name" value="OS02G0638000 PROTEIN"/>
    <property type="match status" value="1"/>
</dbReference>
<sequence>MQASARLSSSAAFRKVIAGVSSATTRSCYRTSRGKAHAAPLPAQEPPPKGRKRISMQERRALIVEFVDNYRASNEGKFPTITNICEQIGGSFYTVRPVIQEMVYNHAKLPLDNPKPVPRQVTVEVTEHLMQKDEARVAQRQVSEPSTPKDDAEVAHLMQKDEARVAERQVSVHSTPKDDAEMAHLMQKDEPRVAERQVSEHAFPKDEGKVLCREDNPKLEESVNTGLLGSLKSFAYGIRNFWKNM</sequence>
<dbReference type="PANTHER" id="PTHR34568">
    <property type="entry name" value="RRM DOMAIN-CONTAINING PROTEIN"/>
    <property type="match status" value="1"/>
</dbReference>
<comment type="caution">
    <text evidence="3">The sequence shown here is derived from an EMBL/GenBank/DDBJ whole genome shotgun (WGS) entry which is preliminary data.</text>
</comment>
<feature type="domain" description="AT3G52170-like helix-turn-helix" evidence="2">
    <location>
        <begin position="55"/>
        <end position="104"/>
    </location>
</feature>
<gene>
    <name evidence="3" type="ORF">NCGR_LOCUS33929</name>
</gene>
<name>A0A811PW70_9POAL</name>
<proteinExistence type="predicted"/>
<protein>
    <recommendedName>
        <fullName evidence="2">AT3G52170-like helix-turn-helix domain-containing protein</fullName>
    </recommendedName>
</protein>
<evidence type="ECO:0000313" key="3">
    <source>
        <dbReference type="EMBL" id="CAD6250135.1"/>
    </source>
</evidence>
<dbReference type="InterPro" id="IPR058941">
    <property type="entry name" value="HTH_AT3G52170-like"/>
</dbReference>
<dbReference type="Proteomes" id="UP000604825">
    <property type="component" value="Unassembled WGS sequence"/>
</dbReference>
<dbReference type="OrthoDB" id="1930826at2759"/>
<evidence type="ECO:0000313" key="4">
    <source>
        <dbReference type="Proteomes" id="UP000604825"/>
    </source>
</evidence>
<dbReference type="Pfam" id="PF25896">
    <property type="entry name" value="HTH_AT3G52170"/>
    <property type="match status" value="1"/>
</dbReference>
<reference evidence="3" key="1">
    <citation type="submission" date="2020-10" db="EMBL/GenBank/DDBJ databases">
        <authorList>
            <person name="Han B."/>
            <person name="Lu T."/>
            <person name="Zhao Q."/>
            <person name="Huang X."/>
            <person name="Zhao Y."/>
        </authorList>
    </citation>
    <scope>NUCLEOTIDE SEQUENCE</scope>
</reference>
<keyword evidence="4" id="KW-1185">Reference proteome</keyword>
<organism evidence="3 4">
    <name type="scientific">Miscanthus lutarioriparius</name>
    <dbReference type="NCBI Taxonomy" id="422564"/>
    <lineage>
        <taxon>Eukaryota</taxon>
        <taxon>Viridiplantae</taxon>
        <taxon>Streptophyta</taxon>
        <taxon>Embryophyta</taxon>
        <taxon>Tracheophyta</taxon>
        <taxon>Spermatophyta</taxon>
        <taxon>Magnoliopsida</taxon>
        <taxon>Liliopsida</taxon>
        <taxon>Poales</taxon>
        <taxon>Poaceae</taxon>
        <taxon>PACMAD clade</taxon>
        <taxon>Panicoideae</taxon>
        <taxon>Andropogonodae</taxon>
        <taxon>Andropogoneae</taxon>
        <taxon>Saccharinae</taxon>
        <taxon>Miscanthus</taxon>
    </lineage>
</organism>
<accession>A0A811PW70</accession>
<dbReference type="InterPro" id="IPR058942">
    <property type="entry name" value="AT3G52170-like"/>
</dbReference>
<feature type="region of interest" description="Disordered" evidence="1">
    <location>
        <begin position="28"/>
        <end position="52"/>
    </location>
</feature>
<evidence type="ECO:0000256" key="1">
    <source>
        <dbReference type="SAM" id="MobiDB-lite"/>
    </source>
</evidence>
<dbReference type="AlphaFoldDB" id="A0A811PW70"/>
<dbReference type="EMBL" id="CAJGYO010000008">
    <property type="protein sequence ID" value="CAD6250135.1"/>
    <property type="molecule type" value="Genomic_DNA"/>
</dbReference>